<dbReference type="Proteomes" id="UP000617951">
    <property type="component" value="Unassembled WGS sequence"/>
</dbReference>
<dbReference type="AlphaFoldDB" id="A0A926HS95"/>
<feature type="domain" description="PI-PLC Y-box" evidence="4">
    <location>
        <begin position="48"/>
        <end position="87"/>
    </location>
</feature>
<accession>A0A926HS95</accession>
<comment type="subcellular location">
    <subcellularLocation>
        <location evidence="2">Cell membrane</location>
        <topology evidence="2">Multi-pass membrane protein</topology>
    </subcellularLocation>
</comment>
<dbReference type="RefSeq" id="WP_249279998.1">
    <property type="nucleotide sequence ID" value="NZ_JACRSS010000001.1"/>
</dbReference>
<keyword evidence="6" id="KW-1185">Reference proteome</keyword>
<evidence type="ECO:0000313" key="5">
    <source>
        <dbReference type="EMBL" id="MBC8538232.1"/>
    </source>
</evidence>
<dbReference type="InterPro" id="IPR003784">
    <property type="entry name" value="BioY"/>
</dbReference>
<dbReference type="InterPro" id="IPR001711">
    <property type="entry name" value="PLipase_C_Pinositol-sp_Y"/>
</dbReference>
<keyword evidence="2" id="KW-0813">Transport</keyword>
<keyword evidence="3" id="KW-1133">Transmembrane helix</keyword>
<keyword evidence="2 3" id="KW-0472">Membrane</keyword>
<dbReference type="PANTHER" id="PTHR34295:SF1">
    <property type="entry name" value="BIOTIN TRANSPORTER BIOY"/>
    <property type="match status" value="1"/>
</dbReference>
<dbReference type="PROSITE" id="PS50008">
    <property type="entry name" value="PIPLC_Y_DOMAIN"/>
    <property type="match status" value="1"/>
</dbReference>
<evidence type="ECO:0000256" key="2">
    <source>
        <dbReference type="PIRNR" id="PIRNR016661"/>
    </source>
</evidence>
<comment type="caution">
    <text evidence="5">The sequence shown here is derived from an EMBL/GenBank/DDBJ whole genome shotgun (WGS) entry which is preliminary data.</text>
</comment>
<name>A0A926HS95_9FIRM</name>
<protein>
    <recommendedName>
        <fullName evidence="2">Biotin transporter</fullName>
    </recommendedName>
</protein>
<dbReference type="GO" id="GO:0015225">
    <property type="term" value="F:biotin transmembrane transporter activity"/>
    <property type="evidence" value="ECO:0007669"/>
    <property type="project" value="UniProtKB-UniRule"/>
</dbReference>
<gene>
    <name evidence="5" type="ORF">H8693_04720</name>
</gene>
<feature type="transmembrane region" description="Helical" evidence="3">
    <location>
        <begin position="111"/>
        <end position="135"/>
    </location>
</feature>
<dbReference type="PANTHER" id="PTHR34295">
    <property type="entry name" value="BIOTIN TRANSPORTER BIOY"/>
    <property type="match status" value="1"/>
</dbReference>
<proteinExistence type="inferred from homology"/>
<reference evidence="5" key="1">
    <citation type="submission" date="2020-08" db="EMBL/GenBank/DDBJ databases">
        <title>Genome public.</title>
        <authorList>
            <person name="Liu C."/>
            <person name="Sun Q."/>
        </authorList>
    </citation>
    <scope>NUCLEOTIDE SEQUENCE</scope>
    <source>
        <strain evidence="5">NSJ-63</strain>
    </source>
</reference>
<dbReference type="GO" id="GO:0035556">
    <property type="term" value="P:intracellular signal transduction"/>
    <property type="evidence" value="ECO:0007669"/>
    <property type="project" value="InterPro"/>
</dbReference>
<dbReference type="Pfam" id="PF02632">
    <property type="entry name" value="BioY"/>
    <property type="match status" value="1"/>
</dbReference>
<feature type="transmembrane region" description="Helical" evidence="3">
    <location>
        <begin position="87"/>
        <end position="104"/>
    </location>
</feature>
<keyword evidence="3" id="KW-0812">Transmembrane</keyword>
<dbReference type="PIRSF" id="PIRSF016661">
    <property type="entry name" value="BioY"/>
    <property type="match status" value="1"/>
</dbReference>
<feature type="transmembrane region" description="Helical" evidence="3">
    <location>
        <begin position="59"/>
        <end position="81"/>
    </location>
</feature>
<evidence type="ECO:0000259" key="4">
    <source>
        <dbReference type="PROSITE" id="PS50008"/>
    </source>
</evidence>
<evidence type="ECO:0000313" key="6">
    <source>
        <dbReference type="Proteomes" id="UP000617951"/>
    </source>
</evidence>
<dbReference type="GO" id="GO:0006629">
    <property type="term" value="P:lipid metabolic process"/>
    <property type="evidence" value="ECO:0007669"/>
    <property type="project" value="InterPro"/>
</dbReference>
<feature type="transmembrane region" description="Helical" evidence="3">
    <location>
        <begin position="150"/>
        <end position="173"/>
    </location>
</feature>
<evidence type="ECO:0000256" key="1">
    <source>
        <dbReference type="ARBA" id="ARBA00010692"/>
    </source>
</evidence>
<keyword evidence="2" id="KW-1003">Cell membrane</keyword>
<sequence length="195" mass="21212">MEKNREKIRKLILCAFFAALTAVGAFIKIPVPVVPFTLQFLCTTLAGWLLGGKWGALSVALYIALGLLGIPIFAEGGGIGYVLRPSFGYLLGFCLGSYLTGILARRGEATYGRLLVSGFVGLGAVYLLGMAYYYLICNYVIATPIAFGPLFYYCFLMAVPGDILLCFLGAGLARRLLPVLGRKEMQKKRIQEETT</sequence>
<dbReference type="Gene3D" id="1.10.1760.20">
    <property type="match status" value="1"/>
</dbReference>
<comment type="similarity">
    <text evidence="1 2">Belongs to the BioY family.</text>
</comment>
<organism evidence="5 6">
    <name type="scientific">Guopingia tenuis</name>
    <dbReference type="NCBI Taxonomy" id="2763656"/>
    <lineage>
        <taxon>Bacteria</taxon>
        <taxon>Bacillati</taxon>
        <taxon>Bacillota</taxon>
        <taxon>Clostridia</taxon>
        <taxon>Christensenellales</taxon>
        <taxon>Christensenellaceae</taxon>
        <taxon>Guopingia</taxon>
    </lineage>
</organism>
<dbReference type="GO" id="GO:0005886">
    <property type="term" value="C:plasma membrane"/>
    <property type="evidence" value="ECO:0007669"/>
    <property type="project" value="UniProtKB-SubCell"/>
</dbReference>
<dbReference type="EMBL" id="JACRSS010000001">
    <property type="protein sequence ID" value="MBC8538232.1"/>
    <property type="molecule type" value="Genomic_DNA"/>
</dbReference>
<dbReference type="GO" id="GO:0004435">
    <property type="term" value="F:phosphatidylinositol-4,5-bisphosphate phospholipase C activity"/>
    <property type="evidence" value="ECO:0007669"/>
    <property type="project" value="InterPro"/>
</dbReference>
<evidence type="ECO:0000256" key="3">
    <source>
        <dbReference type="SAM" id="Phobius"/>
    </source>
</evidence>